<dbReference type="InterPro" id="IPR001563">
    <property type="entry name" value="Peptidase_S10"/>
</dbReference>
<dbReference type="RefSeq" id="XP_064724511.1">
    <property type="nucleotide sequence ID" value="XM_064868439.1"/>
</dbReference>
<evidence type="ECO:0000256" key="4">
    <source>
        <dbReference type="ARBA" id="ARBA00022801"/>
    </source>
</evidence>
<organism evidence="6 7">
    <name type="scientific">Cryptococcus decagattii</name>
    <dbReference type="NCBI Taxonomy" id="1859122"/>
    <lineage>
        <taxon>Eukaryota</taxon>
        <taxon>Fungi</taxon>
        <taxon>Dikarya</taxon>
        <taxon>Basidiomycota</taxon>
        <taxon>Agaricomycotina</taxon>
        <taxon>Tremellomycetes</taxon>
        <taxon>Tremellales</taxon>
        <taxon>Cryptococcaceae</taxon>
        <taxon>Cryptococcus</taxon>
        <taxon>Cryptococcus gattii species complex</taxon>
    </lineage>
</organism>
<dbReference type="Gene3D" id="1.10.287.410">
    <property type="match status" value="1"/>
</dbReference>
<dbReference type="Gene3D" id="3.40.50.1820">
    <property type="entry name" value="alpha/beta hydrolase"/>
    <property type="match status" value="1"/>
</dbReference>
<dbReference type="SUPFAM" id="SSF53474">
    <property type="entry name" value="alpha/beta-Hydrolases"/>
    <property type="match status" value="1"/>
</dbReference>
<dbReference type="EMBL" id="CP143819">
    <property type="protein sequence ID" value="WVO25272.1"/>
    <property type="molecule type" value="Genomic_DNA"/>
</dbReference>
<sequence>MRPHIASNHIRIFGTGNPFGDVVTVIYQNLHHLCYTPPAILPASSCETLQTYLTPCLNRLAFLTSESTSHLSTRETRLEAAKYCVPPFELTWKDARIDRYDNRKPPCWPMDTCWWWNDSLRVFMNSDEMKEIFGVPSHLTWSFLDLSSLYFYLNADNMQAAYHFLSAVIEAGSRIFMYSGMNNTILPYEGSLAWVRPETSHAILQLILLFSMSRIPSSQLSAFRQPPVTIPPPAKPSETTFRGIVHNPGGAVTLYGFPDACYMAQVDQPTVVWKFLENAVKGENWNPLERCW</sequence>
<reference evidence="6 7" key="1">
    <citation type="submission" date="2024-01" db="EMBL/GenBank/DDBJ databases">
        <title>Comparative genomics of Cryptococcus and Kwoniella reveals pathogenesis evolution and contrasting modes of karyotype evolution via chromosome fusion or intercentromeric recombination.</title>
        <authorList>
            <person name="Coelho M.A."/>
            <person name="David-Palma M."/>
            <person name="Shea T."/>
            <person name="Bowers K."/>
            <person name="McGinley-Smith S."/>
            <person name="Mohammad A.W."/>
            <person name="Gnirke A."/>
            <person name="Yurkov A.M."/>
            <person name="Nowrousian M."/>
            <person name="Sun S."/>
            <person name="Cuomo C.A."/>
            <person name="Heitman J."/>
        </authorList>
    </citation>
    <scope>NUCLEOTIDE SEQUENCE [LARGE SCALE GENOMIC DNA]</scope>
    <source>
        <strain evidence="6 7">7685027</strain>
    </source>
</reference>
<proteinExistence type="inferred from homology"/>
<keyword evidence="2" id="KW-0121">Carboxypeptidase</keyword>
<evidence type="ECO:0000256" key="5">
    <source>
        <dbReference type="ARBA" id="ARBA00023180"/>
    </source>
</evidence>
<evidence type="ECO:0000313" key="7">
    <source>
        <dbReference type="Proteomes" id="UP001432216"/>
    </source>
</evidence>
<name>A0ABZ2B3R7_9TREE</name>
<gene>
    <name evidence="6" type="ORF">IAS62_006663</name>
</gene>
<evidence type="ECO:0000256" key="3">
    <source>
        <dbReference type="ARBA" id="ARBA00022670"/>
    </source>
</evidence>
<evidence type="ECO:0000313" key="6">
    <source>
        <dbReference type="EMBL" id="WVO25272.1"/>
    </source>
</evidence>
<protein>
    <submittedName>
        <fullName evidence="6">Uncharacterized protein</fullName>
    </submittedName>
</protein>
<keyword evidence="4" id="KW-0378">Hydrolase</keyword>
<keyword evidence="3" id="KW-0645">Protease</keyword>
<dbReference type="Pfam" id="PF00450">
    <property type="entry name" value="Peptidase_S10"/>
    <property type="match status" value="1"/>
</dbReference>
<dbReference type="InterPro" id="IPR029058">
    <property type="entry name" value="AB_hydrolase_fold"/>
</dbReference>
<keyword evidence="7" id="KW-1185">Reference proteome</keyword>
<dbReference type="Proteomes" id="UP001432216">
    <property type="component" value="Chromosome 14"/>
</dbReference>
<dbReference type="GeneID" id="89993431"/>
<keyword evidence="5" id="KW-0325">Glycoprotein</keyword>
<evidence type="ECO:0000256" key="2">
    <source>
        <dbReference type="ARBA" id="ARBA00022645"/>
    </source>
</evidence>
<comment type="similarity">
    <text evidence="1">Belongs to the peptidase S10 family.</text>
</comment>
<accession>A0ABZ2B3R7</accession>
<evidence type="ECO:0000256" key="1">
    <source>
        <dbReference type="ARBA" id="ARBA00009431"/>
    </source>
</evidence>